<proteinExistence type="predicted"/>
<accession>A0A8J4TKB4</accession>
<keyword evidence="2" id="KW-1185">Reference proteome</keyword>
<evidence type="ECO:0000313" key="2">
    <source>
        <dbReference type="Proteomes" id="UP000748531"/>
    </source>
</evidence>
<organism evidence="1 2">
    <name type="scientific">Paragonimus heterotremus</name>
    <dbReference type="NCBI Taxonomy" id="100268"/>
    <lineage>
        <taxon>Eukaryota</taxon>
        <taxon>Metazoa</taxon>
        <taxon>Spiralia</taxon>
        <taxon>Lophotrochozoa</taxon>
        <taxon>Platyhelminthes</taxon>
        <taxon>Trematoda</taxon>
        <taxon>Digenea</taxon>
        <taxon>Plagiorchiida</taxon>
        <taxon>Troglotremata</taxon>
        <taxon>Troglotrematidae</taxon>
        <taxon>Paragonimus</taxon>
    </lineage>
</organism>
<dbReference type="AlphaFoldDB" id="A0A8J4TKB4"/>
<sequence>MKSNSLPYRTCNEEKAIRSPLFVRFNNVFHPRSGLVTINPIVTSTLLFLAASDALAWSILEIEIHHVQLTHRLCMKQMLCDLQVTYTLLSQPGTEQKVEFTLENVTYWREERQVRRGDGQLKHKQTFRRKFLSNDWDQITLQTTLRLTAPSRRHSPMNIQTSVSRILALAPHAIVAPYHELQLTGSGVDSAASTLMNCPSFSISFMHDDFGEMKPHQVQFDEDSAPMDFVLFIADFLFTYAVTARKDIMEDNVKIRVLLHRASTRNIYGVTNRQSTVVKAEMKIEVTVHLENPILTGLMTNYTLHLLKAAKLTTAGGLTFWQVIRREQLNHKECFDRVLSNRRRMNQVSLLWCVEERSVTLASESNELTQACEKWRESPKLRVQGMWRFTADLPGTTPTVEANRPEMVTMWREFSHVQYTSSTTL</sequence>
<dbReference type="EMBL" id="LUCH01000809">
    <property type="protein sequence ID" value="KAF5404277.1"/>
    <property type="molecule type" value="Genomic_DNA"/>
</dbReference>
<name>A0A8J4TKB4_9TREM</name>
<dbReference type="Proteomes" id="UP000748531">
    <property type="component" value="Unassembled WGS sequence"/>
</dbReference>
<protein>
    <submittedName>
        <fullName evidence="1">Uncharacterized protein</fullName>
    </submittedName>
</protein>
<reference evidence="1" key="1">
    <citation type="submission" date="2019-05" db="EMBL/GenBank/DDBJ databases">
        <title>Annotation for the trematode Paragonimus heterotremus.</title>
        <authorList>
            <person name="Choi Y.-J."/>
        </authorList>
    </citation>
    <scope>NUCLEOTIDE SEQUENCE</scope>
    <source>
        <strain evidence="1">LC</strain>
    </source>
</reference>
<comment type="caution">
    <text evidence="1">The sequence shown here is derived from an EMBL/GenBank/DDBJ whole genome shotgun (WGS) entry which is preliminary data.</text>
</comment>
<dbReference type="OrthoDB" id="6130531at2759"/>
<gene>
    <name evidence="1" type="ORF">PHET_02289</name>
</gene>
<evidence type="ECO:0000313" key="1">
    <source>
        <dbReference type="EMBL" id="KAF5404277.1"/>
    </source>
</evidence>